<protein>
    <recommendedName>
        <fullName evidence="2">Azaphilone pigments biosynthesis cluster protein L N-terminal domain-containing protein</fullName>
    </recommendedName>
</protein>
<accession>A0A0D2FGP7</accession>
<feature type="domain" description="Azaphilone pigments biosynthesis cluster protein L N-terminal" evidence="2">
    <location>
        <begin position="2"/>
        <end position="208"/>
    </location>
</feature>
<gene>
    <name evidence="3" type="ORF">Z518_08907</name>
</gene>
<dbReference type="EMBL" id="KN847481">
    <property type="protein sequence ID" value="KIX01182.1"/>
    <property type="molecule type" value="Genomic_DNA"/>
</dbReference>
<dbReference type="InterPro" id="IPR031348">
    <property type="entry name" value="PigL_N"/>
</dbReference>
<organism evidence="3 4">
    <name type="scientific">Rhinocladiella mackenziei CBS 650.93</name>
    <dbReference type="NCBI Taxonomy" id="1442369"/>
    <lineage>
        <taxon>Eukaryota</taxon>
        <taxon>Fungi</taxon>
        <taxon>Dikarya</taxon>
        <taxon>Ascomycota</taxon>
        <taxon>Pezizomycotina</taxon>
        <taxon>Eurotiomycetes</taxon>
        <taxon>Chaetothyriomycetidae</taxon>
        <taxon>Chaetothyriales</taxon>
        <taxon>Herpotrichiellaceae</taxon>
        <taxon>Rhinocladiella</taxon>
    </lineage>
</organism>
<feature type="region of interest" description="Disordered" evidence="1">
    <location>
        <begin position="400"/>
        <end position="434"/>
    </location>
</feature>
<keyword evidence="4" id="KW-1185">Reference proteome</keyword>
<dbReference type="Pfam" id="PF17111">
    <property type="entry name" value="PigL_N"/>
    <property type="match status" value="1"/>
</dbReference>
<dbReference type="HOGENOM" id="CLU_519854_0_0_1"/>
<feature type="compositionally biased region" description="Basic and acidic residues" evidence="1">
    <location>
        <begin position="400"/>
        <end position="414"/>
    </location>
</feature>
<dbReference type="Proteomes" id="UP000053617">
    <property type="component" value="Unassembled WGS sequence"/>
</dbReference>
<evidence type="ECO:0000256" key="1">
    <source>
        <dbReference type="SAM" id="MobiDB-lite"/>
    </source>
</evidence>
<sequence length="524" mass="58803">MAEALGTTPTILPIIYRVTKSVVAASAAIKGLRAHYKIIRDVWDELIGLEAVLLSLREASESDPAIISLLAFALERCGQECKEFSSLIQKCTVHSGGSRPSIRDWATLKYIGSDISGFLRMLTGYKMTIYIALETVNIRGPQVGVEHVQLYQKMISANVKTLEERLTEVNGKLESLDPENNSYIISDTAERRQMLEERASLQLLIDVCLTASQYPEIRQPDIVNTERGLHESEHLPPAKQATTRTLNNGEITKMLLPSEYDGELASVHSVDSPGTTATGSSTTLVGEVLAAANEFVSLLLEDQTLTPLFSTAFDRIKADKLERNIKRLLKKYAIDLRQEAKGDVEKKAVQLIQKRARYIAYRVRLHYDKSTVDKAVWFEQLTKMSSDKRALMEDYLRGRTDKSTESLQRKPHGDDDNDGDASDSSISTEAEADQPELNDLDRVKLFMFESAAYQRFRQNLKDFVLPRRELEQQNATSSSLLSFLSLEIWGKLQVKCAEVIHALLILSRPVVPSGHKRITWICVS</sequence>
<name>A0A0D2FGP7_9EURO</name>
<reference evidence="3 4" key="1">
    <citation type="submission" date="2015-01" db="EMBL/GenBank/DDBJ databases">
        <title>The Genome Sequence of Rhinocladiella mackenzie CBS 650.93.</title>
        <authorList>
            <consortium name="The Broad Institute Genomics Platform"/>
            <person name="Cuomo C."/>
            <person name="de Hoog S."/>
            <person name="Gorbushina A."/>
            <person name="Stielow B."/>
            <person name="Teixiera M."/>
            <person name="Abouelleil A."/>
            <person name="Chapman S.B."/>
            <person name="Priest M."/>
            <person name="Young S.K."/>
            <person name="Wortman J."/>
            <person name="Nusbaum C."/>
            <person name="Birren B."/>
        </authorList>
    </citation>
    <scope>NUCLEOTIDE SEQUENCE [LARGE SCALE GENOMIC DNA]</scope>
    <source>
        <strain evidence="3 4">CBS 650.93</strain>
    </source>
</reference>
<dbReference type="GeneID" id="25296978"/>
<dbReference type="VEuPathDB" id="FungiDB:Z518_08907"/>
<proteinExistence type="predicted"/>
<evidence type="ECO:0000313" key="4">
    <source>
        <dbReference type="Proteomes" id="UP000053617"/>
    </source>
</evidence>
<evidence type="ECO:0000259" key="2">
    <source>
        <dbReference type="Pfam" id="PF17111"/>
    </source>
</evidence>
<dbReference type="STRING" id="1442369.A0A0D2FGP7"/>
<evidence type="ECO:0000313" key="3">
    <source>
        <dbReference type="EMBL" id="KIX01182.1"/>
    </source>
</evidence>
<dbReference type="OrthoDB" id="5068804at2759"/>
<dbReference type="AlphaFoldDB" id="A0A0D2FGP7"/>
<dbReference type="RefSeq" id="XP_013268318.1">
    <property type="nucleotide sequence ID" value="XM_013412864.1"/>
</dbReference>